<proteinExistence type="predicted"/>
<dbReference type="PANTHER" id="PTHR10963:SF24">
    <property type="entry name" value="GLYCOSIDASE C21B10.07-RELATED"/>
    <property type="match status" value="1"/>
</dbReference>
<comment type="caution">
    <text evidence="2">The sequence shown here is derived from an EMBL/GenBank/DDBJ whole genome shotgun (WGS) entry which is preliminary data.</text>
</comment>
<accession>A0A8S0X147</accession>
<dbReference type="Pfam" id="PF26113">
    <property type="entry name" value="GH16_XgeA"/>
    <property type="match status" value="1"/>
</dbReference>
<evidence type="ECO:0000313" key="2">
    <source>
        <dbReference type="EMBL" id="CAA7263878.1"/>
    </source>
</evidence>
<dbReference type="Proteomes" id="UP000467700">
    <property type="component" value="Unassembled WGS sequence"/>
</dbReference>
<dbReference type="OrthoDB" id="192832at2759"/>
<gene>
    <name evidence="2" type="ORF">AAE3_LOCUS5954</name>
</gene>
<dbReference type="GO" id="GO:0004553">
    <property type="term" value="F:hydrolase activity, hydrolyzing O-glycosyl compounds"/>
    <property type="evidence" value="ECO:0007669"/>
    <property type="project" value="InterPro"/>
</dbReference>
<dbReference type="GO" id="GO:0009251">
    <property type="term" value="P:glucan catabolic process"/>
    <property type="evidence" value="ECO:0007669"/>
    <property type="project" value="TreeGrafter"/>
</dbReference>
<dbReference type="InterPro" id="IPR013320">
    <property type="entry name" value="ConA-like_dom_sf"/>
</dbReference>
<dbReference type="CDD" id="cd02181">
    <property type="entry name" value="GH16_fungal_Lam16A_glucanase"/>
    <property type="match status" value="1"/>
</dbReference>
<sequence>MQRYGNGLVYLSPSVAGGNVINRKARDIKAFGGWGGIVAFFHRSKTSHSASMKASFVTVTCALLLSSASPGLAATYSLSDNIVGSGFYSAFDWQNIADPTHGRVNYVDQGTSQSQNLTYASSDTFILRTDFRTVLNPNGPGRNSVRIRSKKTYTSHVAVFNVRHLPQGCGTWPAIWETKESNWPNGGETDIMEGVNDQGPNAATLHTVAGCTMPEPRAQSGASTQLDCNWLVNGNAGCGVKFPSGNSYGPPFNNNGGGWYVVERTPTYIKVWFWARNDGSVPAEVRNGLAQVNPNNWGVPAAYFPDTSCRIPNFFQEHNIIINLTLCGDWAGSVYGQSGCPSTCVDYVNNNPAAFQNAYFNFASIRVYQ</sequence>
<dbReference type="InterPro" id="IPR050546">
    <property type="entry name" value="Glycosyl_Hydrlase_16"/>
</dbReference>
<feature type="domain" description="GH16" evidence="1">
    <location>
        <begin position="91"/>
        <end position="339"/>
    </location>
</feature>
<dbReference type="PROSITE" id="PS51762">
    <property type="entry name" value="GH16_2"/>
    <property type="match status" value="1"/>
</dbReference>
<evidence type="ECO:0000259" key="1">
    <source>
        <dbReference type="PROSITE" id="PS51762"/>
    </source>
</evidence>
<dbReference type="EMBL" id="CACVBS010000041">
    <property type="protein sequence ID" value="CAA7263878.1"/>
    <property type="molecule type" value="Genomic_DNA"/>
</dbReference>
<dbReference type="InterPro" id="IPR000757">
    <property type="entry name" value="Beta-glucanase-like"/>
</dbReference>
<dbReference type="PANTHER" id="PTHR10963">
    <property type="entry name" value="GLYCOSYL HYDROLASE-RELATED"/>
    <property type="match status" value="1"/>
</dbReference>
<dbReference type="AlphaFoldDB" id="A0A8S0X147"/>
<reference evidence="2 3" key="1">
    <citation type="submission" date="2020-01" db="EMBL/GenBank/DDBJ databases">
        <authorList>
            <person name="Gupta K D."/>
        </authorList>
    </citation>
    <scope>NUCLEOTIDE SEQUENCE [LARGE SCALE GENOMIC DNA]</scope>
</reference>
<name>A0A8S0X147_CYCAE</name>
<organism evidence="2 3">
    <name type="scientific">Cyclocybe aegerita</name>
    <name type="common">Black poplar mushroom</name>
    <name type="synonym">Agrocybe aegerita</name>
    <dbReference type="NCBI Taxonomy" id="1973307"/>
    <lineage>
        <taxon>Eukaryota</taxon>
        <taxon>Fungi</taxon>
        <taxon>Dikarya</taxon>
        <taxon>Basidiomycota</taxon>
        <taxon>Agaricomycotina</taxon>
        <taxon>Agaricomycetes</taxon>
        <taxon>Agaricomycetidae</taxon>
        <taxon>Agaricales</taxon>
        <taxon>Agaricineae</taxon>
        <taxon>Bolbitiaceae</taxon>
        <taxon>Cyclocybe</taxon>
    </lineage>
</organism>
<dbReference type="Gene3D" id="2.60.120.200">
    <property type="match status" value="1"/>
</dbReference>
<evidence type="ECO:0000313" key="3">
    <source>
        <dbReference type="Proteomes" id="UP000467700"/>
    </source>
</evidence>
<dbReference type="SUPFAM" id="SSF49899">
    <property type="entry name" value="Concanavalin A-like lectins/glucanases"/>
    <property type="match status" value="1"/>
</dbReference>
<protein>
    <recommendedName>
        <fullName evidence="1">GH16 domain-containing protein</fullName>
    </recommendedName>
</protein>
<keyword evidence="3" id="KW-1185">Reference proteome</keyword>